<reference evidence="3" key="1">
    <citation type="journal article" date="2019" name="Int. J. Syst. Evol. Microbiol.">
        <title>The Global Catalogue of Microorganisms (GCM) 10K type strain sequencing project: providing services to taxonomists for standard genome sequencing and annotation.</title>
        <authorList>
            <consortium name="The Broad Institute Genomics Platform"/>
            <consortium name="The Broad Institute Genome Sequencing Center for Infectious Disease"/>
            <person name="Wu L."/>
            <person name="Ma J."/>
        </authorList>
    </citation>
    <scope>NUCLEOTIDE SEQUENCE [LARGE SCALE GENOMIC DNA]</scope>
    <source>
        <strain evidence="3">TISTR 1571</strain>
    </source>
</reference>
<dbReference type="Gene3D" id="3.30.1380.10">
    <property type="match status" value="1"/>
</dbReference>
<dbReference type="PANTHER" id="PTHR34385">
    <property type="entry name" value="D-ALANYL-D-ALANINE CARBOXYPEPTIDASE"/>
    <property type="match status" value="1"/>
</dbReference>
<dbReference type="CDD" id="cd14852">
    <property type="entry name" value="LD-carboxypeptidase"/>
    <property type="match status" value="1"/>
</dbReference>
<name>A0ABW5QBU4_9BACI</name>
<dbReference type="PANTHER" id="PTHR34385:SF1">
    <property type="entry name" value="PEPTIDOGLYCAN L-ALANYL-D-GLUTAMATE ENDOPEPTIDASE CWLK"/>
    <property type="match status" value="1"/>
</dbReference>
<dbReference type="InterPro" id="IPR058193">
    <property type="entry name" value="VanY/YodJ_core_dom"/>
</dbReference>
<dbReference type="EMBL" id="JBHUMZ010000023">
    <property type="protein sequence ID" value="MFD2639288.1"/>
    <property type="molecule type" value="Genomic_DNA"/>
</dbReference>
<evidence type="ECO:0000313" key="3">
    <source>
        <dbReference type="Proteomes" id="UP001597452"/>
    </source>
</evidence>
<dbReference type="PROSITE" id="PS51257">
    <property type="entry name" value="PROKAR_LIPOPROTEIN"/>
    <property type="match status" value="1"/>
</dbReference>
<dbReference type="InterPro" id="IPR003709">
    <property type="entry name" value="VanY-like_core_dom"/>
</dbReference>
<dbReference type="InterPro" id="IPR009045">
    <property type="entry name" value="Zn_M74/Hedgehog-like"/>
</dbReference>
<keyword evidence="2" id="KW-0121">Carboxypeptidase</keyword>
<dbReference type="Proteomes" id="UP001597452">
    <property type="component" value="Unassembled WGS sequence"/>
</dbReference>
<evidence type="ECO:0000313" key="2">
    <source>
        <dbReference type="EMBL" id="MFD2639288.1"/>
    </source>
</evidence>
<accession>A0ABW5QBU4</accession>
<evidence type="ECO:0000259" key="1">
    <source>
        <dbReference type="Pfam" id="PF02557"/>
    </source>
</evidence>
<keyword evidence="2" id="KW-0645">Protease</keyword>
<protein>
    <submittedName>
        <fullName evidence="2">D-alanyl-D-alanine carboxypeptidase family protein</fullName>
    </submittedName>
</protein>
<keyword evidence="3" id="KW-1185">Reference proteome</keyword>
<feature type="domain" description="D-alanyl-D-alanine carboxypeptidase-like core" evidence="1">
    <location>
        <begin position="101"/>
        <end position="233"/>
    </location>
</feature>
<dbReference type="GO" id="GO:0004180">
    <property type="term" value="F:carboxypeptidase activity"/>
    <property type="evidence" value="ECO:0007669"/>
    <property type="project" value="UniProtKB-KW"/>
</dbReference>
<dbReference type="SUPFAM" id="SSF55166">
    <property type="entry name" value="Hedgehog/DD-peptidase"/>
    <property type="match status" value="1"/>
</dbReference>
<gene>
    <name evidence="2" type="ORF">ACFSW4_10455</name>
</gene>
<organism evidence="2 3">
    <name type="scientific">Piscibacillus salipiscarius</name>
    <dbReference type="NCBI Taxonomy" id="299480"/>
    <lineage>
        <taxon>Bacteria</taxon>
        <taxon>Bacillati</taxon>
        <taxon>Bacillota</taxon>
        <taxon>Bacilli</taxon>
        <taxon>Bacillales</taxon>
        <taxon>Bacillaceae</taxon>
        <taxon>Piscibacillus</taxon>
    </lineage>
</organism>
<dbReference type="InterPro" id="IPR052179">
    <property type="entry name" value="DD-CPase-like"/>
</dbReference>
<dbReference type="RefSeq" id="WP_377329137.1">
    <property type="nucleotide sequence ID" value="NZ_JBHUMZ010000023.1"/>
</dbReference>
<proteinExistence type="predicted"/>
<sequence length="254" mass="28509">MRKIIIGISVLLIMTGCMQDGQEETYEASTSKGVESGMKSKEQIEIKEKEKVTEDGKVIVHNPHAIDVVVNKERRLPEGYEPKNLIEPNVPFRAPEGHQKRNMREEAAQALEELFQAAENSGYTLVAQSGYRSVERQASIYNNNIATKGQEWTDQYSAAPGHSEHNTGLAMDITIPLEAGGFLGLEEALGDTEPGQWVAENAHKYGFVIRYPEGKSDITGYNYEPWHLRYFGKELATKIYESGLTVEEYFGYVN</sequence>
<keyword evidence="2" id="KW-0378">Hydrolase</keyword>
<comment type="caution">
    <text evidence="2">The sequence shown here is derived from an EMBL/GenBank/DDBJ whole genome shotgun (WGS) entry which is preliminary data.</text>
</comment>
<dbReference type="Pfam" id="PF02557">
    <property type="entry name" value="VanY"/>
    <property type="match status" value="1"/>
</dbReference>